<keyword evidence="1" id="KW-0808">Transferase</keyword>
<sequence length="125" mass="13999">MSLTQFRVDDGLHAMDGLRLFARDGTERKPVEAFIGRKVMDVWAESIEHLGGRQSLFRSQYNALGKLNLAALERIVSAKYQRGAAANRQHPFVEVLVSDITESGEVLNLSELVREPLPPAFHRLA</sequence>
<dbReference type="EMBL" id="CP147711">
    <property type="protein sequence ID" value="WXC79829.1"/>
    <property type="molecule type" value="Genomic_DNA"/>
</dbReference>
<evidence type="ECO:0000313" key="2">
    <source>
        <dbReference type="Proteomes" id="UP001432046"/>
    </source>
</evidence>
<accession>A0ABZ2NY88</accession>
<proteinExistence type="predicted"/>
<reference evidence="1" key="1">
    <citation type="journal article" date="2021" name="Int. J. Syst. Evol. Microbiol.">
        <title>Bradyrhizobium septentrionale sp. nov. (sv. septentrionale) and Bradyrhizobium quebecense sp. nov. (sv. septentrionale) associated with legumes native to Canada possess rearranged symbiosis genes and numerous insertion sequences.</title>
        <authorList>
            <person name="Bromfield E.S.P."/>
            <person name="Cloutier S."/>
        </authorList>
    </citation>
    <scope>NUCLEOTIDE SEQUENCE</scope>
    <source>
        <strain evidence="1">5S5</strain>
    </source>
</reference>
<dbReference type="RefSeq" id="WP_338833944.1">
    <property type="nucleotide sequence ID" value="NZ_CP147711.1"/>
</dbReference>
<dbReference type="GO" id="GO:0016301">
    <property type="term" value="F:kinase activity"/>
    <property type="evidence" value="ECO:0007669"/>
    <property type="project" value="UniProtKB-KW"/>
</dbReference>
<name>A0ABZ2NY88_9BRAD</name>
<gene>
    <name evidence="1" type="ORF">WDK88_42965</name>
</gene>
<protein>
    <submittedName>
        <fullName evidence="1">Signal transduction histidine kinase</fullName>
    </submittedName>
</protein>
<dbReference type="Proteomes" id="UP001432046">
    <property type="component" value="Chromosome"/>
</dbReference>
<evidence type="ECO:0000313" key="1">
    <source>
        <dbReference type="EMBL" id="WXC79829.1"/>
    </source>
</evidence>
<organism evidence="1 2">
    <name type="scientific">Bradyrhizobium septentrionale</name>
    <dbReference type="NCBI Taxonomy" id="1404411"/>
    <lineage>
        <taxon>Bacteria</taxon>
        <taxon>Pseudomonadati</taxon>
        <taxon>Pseudomonadota</taxon>
        <taxon>Alphaproteobacteria</taxon>
        <taxon>Hyphomicrobiales</taxon>
        <taxon>Nitrobacteraceae</taxon>
        <taxon>Bradyrhizobium</taxon>
    </lineage>
</organism>
<keyword evidence="1" id="KW-0418">Kinase</keyword>
<keyword evidence="2" id="KW-1185">Reference proteome</keyword>
<reference evidence="1" key="2">
    <citation type="submission" date="2024-03" db="EMBL/GenBank/DDBJ databases">
        <authorList>
            <person name="Bromfield E.S.P."/>
            <person name="Cloutier S."/>
        </authorList>
    </citation>
    <scope>NUCLEOTIDE SEQUENCE</scope>
    <source>
        <strain evidence="1">5S5</strain>
    </source>
</reference>